<evidence type="ECO:0000313" key="2">
    <source>
        <dbReference type="EMBL" id="KIM24581.1"/>
    </source>
</evidence>
<evidence type="ECO:0000256" key="1">
    <source>
        <dbReference type="SAM" id="MobiDB-lite"/>
    </source>
</evidence>
<keyword evidence="3" id="KW-1185">Reference proteome</keyword>
<dbReference type="EMBL" id="KN824322">
    <property type="protein sequence ID" value="KIM24581.1"/>
    <property type="molecule type" value="Genomic_DNA"/>
</dbReference>
<protein>
    <submittedName>
        <fullName evidence="2">Uncharacterized protein</fullName>
    </submittedName>
</protein>
<dbReference type="HOGENOM" id="CLU_1982943_0_0_1"/>
<gene>
    <name evidence="2" type="ORF">M408DRAFT_317356</name>
</gene>
<accession>A0A0C3AZB8</accession>
<sequence length="126" mass="14114">MNEPDGCHIEQLERSHVITVAQEKDRNWMVKLWKVRESHVNHGDNRTVIESSISLKWKQRPRGQLKSKISSPKGSALRINPSFSAVPMYQNLDMLTRTAKDPTSNQSTIPTGSPAGSDGPKPQIVK</sequence>
<dbReference type="AlphaFoldDB" id="A0A0C3AZB8"/>
<reference evidence="3" key="2">
    <citation type="submission" date="2015-01" db="EMBL/GenBank/DDBJ databases">
        <title>Evolutionary Origins and Diversification of the Mycorrhizal Mutualists.</title>
        <authorList>
            <consortium name="DOE Joint Genome Institute"/>
            <consortium name="Mycorrhizal Genomics Consortium"/>
            <person name="Kohler A."/>
            <person name="Kuo A."/>
            <person name="Nagy L.G."/>
            <person name="Floudas D."/>
            <person name="Copeland A."/>
            <person name="Barry K.W."/>
            <person name="Cichocki N."/>
            <person name="Veneault-Fourrey C."/>
            <person name="LaButti K."/>
            <person name="Lindquist E.A."/>
            <person name="Lipzen A."/>
            <person name="Lundell T."/>
            <person name="Morin E."/>
            <person name="Murat C."/>
            <person name="Riley R."/>
            <person name="Ohm R."/>
            <person name="Sun H."/>
            <person name="Tunlid A."/>
            <person name="Henrissat B."/>
            <person name="Grigoriev I.V."/>
            <person name="Hibbett D.S."/>
            <person name="Martin F."/>
        </authorList>
    </citation>
    <scope>NUCLEOTIDE SEQUENCE [LARGE SCALE GENOMIC DNA]</scope>
    <source>
        <strain evidence="3">MAFF 305830</strain>
    </source>
</reference>
<feature type="compositionally biased region" description="Polar residues" evidence="1">
    <location>
        <begin position="101"/>
        <end position="111"/>
    </location>
</feature>
<proteinExistence type="predicted"/>
<evidence type="ECO:0000313" key="3">
    <source>
        <dbReference type="Proteomes" id="UP000054097"/>
    </source>
</evidence>
<dbReference type="Proteomes" id="UP000054097">
    <property type="component" value="Unassembled WGS sequence"/>
</dbReference>
<feature type="region of interest" description="Disordered" evidence="1">
    <location>
        <begin position="96"/>
        <end position="126"/>
    </location>
</feature>
<name>A0A0C3AZB8_SERVB</name>
<organism evidence="2 3">
    <name type="scientific">Serendipita vermifera MAFF 305830</name>
    <dbReference type="NCBI Taxonomy" id="933852"/>
    <lineage>
        <taxon>Eukaryota</taxon>
        <taxon>Fungi</taxon>
        <taxon>Dikarya</taxon>
        <taxon>Basidiomycota</taxon>
        <taxon>Agaricomycotina</taxon>
        <taxon>Agaricomycetes</taxon>
        <taxon>Sebacinales</taxon>
        <taxon>Serendipitaceae</taxon>
        <taxon>Serendipita</taxon>
    </lineage>
</organism>
<reference evidence="2 3" key="1">
    <citation type="submission" date="2014-04" db="EMBL/GenBank/DDBJ databases">
        <authorList>
            <consortium name="DOE Joint Genome Institute"/>
            <person name="Kuo A."/>
            <person name="Zuccaro A."/>
            <person name="Kohler A."/>
            <person name="Nagy L.G."/>
            <person name="Floudas D."/>
            <person name="Copeland A."/>
            <person name="Barry K.W."/>
            <person name="Cichocki N."/>
            <person name="Veneault-Fourrey C."/>
            <person name="LaButti K."/>
            <person name="Lindquist E.A."/>
            <person name="Lipzen A."/>
            <person name="Lundell T."/>
            <person name="Morin E."/>
            <person name="Murat C."/>
            <person name="Sun H."/>
            <person name="Tunlid A."/>
            <person name="Henrissat B."/>
            <person name="Grigoriev I.V."/>
            <person name="Hibbett D.S."/>
            <person name="Martin F."/>
            <person name="Nordberg H.P."/>
            <person name="Cantor M.N."/>
            <person name="Hua S.X."/>
        </authorList>
    </citation>
    <scope>NUCLEOTIDE SEQUENCE [LARGE SCALE GENOMIC DNA]</scope>
    <source>
        <strain evidence="2 3">MAFF 305830</strain>
    </source>
</reference>